<keyword evidence="1" id="KW-0812">Transmembrane</keyword>
<keyword evidence="1" id="KW-0472">Membrane</keyword>
<dbReference type="InterPro" id="IPR003399">
    <property type="entry name" value="Mce/MlaD"/>
</dbReference>
<dbReference type="RefSeq" id="WP_035133646.1">
    <property type="nucleotide sequence ID" value="NZ_JRLV01000009.1"/>
</dbReference>
<keyword evidence="1" id="KW-1133">Transmembrane helix</keyword>
<organism evidence="3 4">
    <name type="scientific">Flavobacterium beibuense F44-8</name>
    <dbReference type="NCBI Taxonomy" id="1406840"/>
    <lineage>
        <taxon>Bacteria</taxon>
        <taxon>Pseudomonadati</taxon>
        <taxon>Bacteroidota</taxon>
        <taxon>Flavobacteriia</taxon>
        <taxon>Flavobacteriales</taxon>
        <taxon>Flavobacteriaceae</taxon>
        <taxon>Flavobacterium</taxon>
    </lineage>
</organism>
<evidence type="ECO:0000259" key="2">
    <source>
        <dbReference type="Pfam" id="PF02470"/>
    </source>
</evidence>
<dbReference type="PANTHER" id="PTHR33371">
    <property type="entry name" value="INTERMEMBRANE PHOSPHOLIPID TRANSPORT SYSTEM BINDING PROTEIN MLAD-RELATED"/>
    <property type="match status" value="1"/>
</dbReference>
<evidence type="ECO:0000313" key="3">
    <source>
        <dbReference type="EMBL" id="KGO80837.1"/>
    </source>
</evidence>
<protein>
    <submittedName>
        <fullName evidence="3">Organic solvent ABC transporter substrate-binding protein</fullName>
    </submittedName>
</protein>
<dbReference type="InterPro" id="IPR052336">
    <property type="entry name" value="MlaD_Phospholipid_Transporter"/>
</dbReference>
<gene>
    <name evidence="3" type="ORF">Q763_09920</name>
</gene>
<dbReference type="Proteomes" id="UP000030129">
    <property type="component" value="Unassembled WGS sequence"/>
</dbReference>
<dbReference type="AlphaFoldDB" id="A0A0A2LKQ5"/>
<reference evidence="3 4" key="1">
    <citation type="submission" date="2013-09" db="EMBL/GenBank/DDBJ databases">
        <authorList>
            <person name="Zeng Z."/>
            <person name="Chen C."/>
        </authorList>
    </citation>
    <scope>NUCLEOTIDE SEQUENCE [LARGE SCALE GENOMIC DNA]</scope>
    <source>
        <strain evidence="3 4">F44-8</strain>
    </source>
</reference>
<dbReference type="PANTHER" id="PTHR33371:SF4">
    <property type="entry name" value="INTERMEMBRANE PHOSPHOLIPID TRANSPORT SYSTEM BINDING PROTEIN MLAD"/>
    <property type="match status" value="1"/>
</dbReference>
<sequence>MKVTREVKTAILVIGAVLLFIWGFSFLNGKDLFNSYKTYYVVYDNVEDLSPSAQVTINGLAVGKVHGITIDKETGKLKVEMQVDTDFPISKTSRAVLYSPGLIAGRKIAIAPDMNNPVAAENGDYLTAGVEPGTIDMVTEKLGPLQSKVEATVVSADSLLTSINQVMDLKTQQNLRVAIAEMRQTMEQFNQASHSLNGMLSDNKSKINGTLTNMEVASANFAKISDTINNANIGEAVRKLENSLDNVDKMLADVQAGKGTLGKLMKDEAMYNNLTDASNELKELLADFKNNPKRYVHFSVFGKKATPYNETKE</sequence>
<dbReference type="EMBL" id="JRLV01000009">
    <property type="protein sequence ID" value="KGO80837.1"/>
    <property type="molecule type" value="Genomic_DNA"/>
</dbReference>
<dbReference type="Pfam" id="PF02470">
    <property type="entry name" value="MlaD"/>
    <property type="match status" value="1"/>
</dbReference>
<feature type="domain" description="Mce/MlaD" evidence="2">
    <location>
        <begin position="36"/>
        <end position="112"/>
    </location>
</feature>
<accession>A0A0A2LKQ5</accession>
<keyword evidence="4" id="KW-1185">Reference proteome</keyword>
<evidence type="ECO:0000313" key="4">
    <source>
        <dbReference type="Proteomes" id="UP000030129"/>
    </source>
</evidence>
<comment type="caution">
    <text evidence="3">The sequence shown here is derived from an EMBL/GenBank/DDBJ whole genome shotgun (WGS) entry which is preliminary data.</text>
</comment>
<dbReference type="eggNOG" id="COG1463">
    <property type="taxonomic scope" value="Bacteria"/>
</dbReference>
<dbReference type="STRING" id="1406840.Q763_09920"/>
<name>A0A0A2LKQ5_9FLAO</name>
<evidence type="ECO:0000256" key="1">
    <source>
        <dbReference type="SAM" id="Phobius"/>
    </source>
</evidence>
<proteinExistence type="predicted"/>
<feature type="transmembrane region" description="Helical" evidence="1">
    <location>
        <begin position="7"/>
        <end position="27"/>
    </location>
</feature>